<dbReference type="STRING" id="757424.Hsero_4226"/>
<dbReference type="EMBL" id="CP002039">
    <property type="protein sequence ID" value="ADJ65695.1"/>
    <property type="molecule type" value="Genomic_DNA"/>
</dbReference>
<accession>D8IUG3</accession>
<dbReference type="HOGENOM" id="CLU_2105613_0_0_4"/>
<name>D8IUG3_HERSS</name>
<evidence type="ECO:0000313" key="2">
    <source>
        <dbReference type="Proteomes" id="UP000000329"/>
    </source>
</evidence>
<dbReference type="AlphaFoldDB" id="D8IUG3"/>
<dbReference type="KEGG" id="hse:Hsero_4226"/>
<organism evidence="1 2">
    <name type="scientific">Herbaspirillum seropedicae (strain SmR1)</name>
    <dbReference type="NCBI Taxonomy" id="757424"/>
    <lineage>
        <taxon>Bacteria</taxon>
        <taxon>Pseudomonadati</taxon>
        <taxon>Pseudomonadota</taxon>
        <taxon>Betaproteobacteria</taxon>
        <taxon>Burkholderiales</taxon>
        <taxon>Oxalobacteraceae</taxon>
        <taxon>Herbaspirillum</taxon>
    </lineage>
</organism>
<protein>
    <submittedName>
        <fullName evidence="1">Uncharacterized protein</fullName>
    </submittedName>
</protein>
<sequence length="115" mass="12614">MESRRETRRRVPCLRATRAARTTGRGRAGPRRTGQVVCLGHACRIQLPVRYLSPAFGECLYKSSPSERTGIGSCRGGAAYHARISVTIADIPHSRPPARLFPAREFPDSHKAMAG</sequence>
<keyword evidence="2" id="KW-1185">Reference proteome</keyword>
<evidence type="ECO:0000313" key="1">
    <source>
        <dbReference type="EMBL" id="ADJ65695.1"/>
    </source>
</evidence>
<proteinExistence type="predicted"/>
<gene>
    <name evidence="1" type="ordered locus">Hsero_4226</name>
</gene>
<dbReference type="Proteomes" id="UP000000329">
    <property type="component" value="Chromosome"/>
</dbReference>
<reference evidence="1 2" key="1">
    <citation type="submission" date="2010-04" db="EMBL/GenBank/DDBJ databases">
        <title>The genome of Herbaspirillum seropedicae SmR1, an endophytic, nitrogen-fixing, plant-growth promoting beta-Proteobacteria.</title>
        <authorList>
            <person name="Pedrosa F.O."/>
            <person name="Monteiro R.A."/>
            <person name="Wassem R."/>
            <person name="Cruz L.M."/>
            <person name="Ayub R.A."/>
            <person name="Colauto N.B."/>
            <person name="Fernandez M.A."/>
            <person name="Fungaro M.H.P."/>
            <person name="Grisard E.C."/>
            <person name="Hungria M."/>
            <person name="Madeira H.M.F."/>
            <person name="Nodari R.O."/>
            <person name="Osaku C.A."/>
            <person name="Petzl-Erler M.L."/>
            <person name="Terenzi H."/>
            <person name="Vieira L.G.E."/>
            <person name="Almeida M.I.M."/>
            <person name="Alves L.R."/>
            <person name="Arantes O.M.N."/>
            <person name="Balsanelli E."/>
            <person name="Barcellos F.G."/>
            <person name="Baura V.A."/>
            <person name="Binde D.R."/>
            <person name="Campo R.J."/>
            <person name="Chubatsu L.S."/>
            <person name="Chueire L.M.O."/>
            <person name="Ciferri R.R."/>
            <person name="Correa L.C."/>
            <person name="da Conceicao Silva J.L."/>
            <person name="Dabul A.N.G."/>
            <person name="Dambros B.P."/>
            <person name="Faoro H."/>
            <person name="Favetti A."/>
            <person name="Friedermann G."/>
            <person name="Furlaneto M.C."/>
            <person name="Gasques L.S."/>
            <person name="Gimenes C.C.T."/>
            <person name="Gioppo N.M.R."/>
            <person name="Glienke-Blanco C."/>
            <person name="Godoy L.P."/>
            <person name="Guerra M.P."/>
            <person name="Karp S."/>
            <person name="Kava-Cordeiro V."/>
            <person name="Margarido V.P."/>
            <person name="Mathioni S.M."/>
            <person name="Menck-Soares M.A."/>
            <person name="Murace N.K."/>
            <person name="Nicolas M.F."/>
            <person name="Oliveira C.E.C."/>
            <person name="Pagnan N.A.B."/>
            <person name="Pamphile J.A."/>
            <person name="Patussi E.V."/>
            <person name="Pereira L.F.P."/>
            <person name="Pereira-Ferrari L."/>
            <person name="Pinto F.G.S."/>
            <person name="Precoma C."/>
            <person name="Prioli A.J."/>
            <person name="Prioli S.M.A.P."/>
            <person name="Raittz R.T."/>
            <person name="Ramos H.J.O."/>
            <person name="Ribeiro E.M.S.F."/>
            <person name="Rigo L.U."/>
            <person name="Rocha C.L.M.S.C."/>
            <person name="Rocha S.N."/>
            <person name="Santos K."/>
            <person name="Satori D."/>
            <person name="Silva A.G."/>
            <person name="Simao R.C.G."/>
            <person name="Soares M.A.M."/>
            <person name="Souza E.M."/>
            <person name="Steffens M.B.R."/>
            <person name="Steindel M."/>
            <person name="Tadra-Sfeir M.Z."/>
            <person name="Takahashi E.K."/>
            <person name="Torres R.A."/>
            <person name="Valle J.S."/>
            <person name="Vernal J.I."/>
            <person name="Vilas-Boas L.A."/>
            <person name="Watanabe M.A.E."/>
            <person name="Weiss V.A."/>
            <person name="Yates M.A."/>
            <person name="Souza E.M."/>
        </authorList>
    </citation>
    <scope>NUCLEOTIDE SEQUENCE [LARGE SCALE GENOMIC DNA]</scope>
    <source>
        <strain evidence="1 2">SmR1</strain>
    </source>
</reference>